<keyword evidence="6 8" id="KW-0408">Iron</keyword>
<evidence type="ECO:0000256" key="3">
    <source>
        <dbReference type="ARBA" id="ARBA00022692"/>
    </source>
</evidence>
<accession>A0A836CCH7</accession>
<evidence type="ECO:0000256" key="1">
    <source>
        <dbReference type="ARBA" id="ARBA00004370"/>
    </source>
</evidence>
<comment type="cofactor">
    <cofactor evidence="8">
        <name>heme</name>
        <dbReference type="ChEBI" id="CHEBI:30413"/>
    </cofactor>
    <text evidence="8">The heme is bound between the two transmembrane subunits.</text>
</comment>
<keyword evidence="3 10" id="KW-0812">Transmembrane</keyword>
<dbReference type="Gene3D" id="1.20.1300.10">
    <property type="entry name" value="Fumarate reductase/succinate dehydrogenase, transmembrane subunit"/>
    <property type="match status" value="1"/>
</dbReference>
<dbReference type="InterPro" id="IPR034804">
    <property type="entry name" value="SQR/QFR_C/D"/>
</dbReference>
<dbReference type="Proteomes" id="UP000664859">
    <property type="component" value="Unassembled WGS sequence"/>
</dbReference>
<gene>
    <name evidence="10" type="ORF">JKP88DRAFT_155078</name>
</gene>
<evidence type="ECO:0000256" key="8">
    <source>
        <dbReference type="PIRSR" id="PIRSR000178-1"/>
    </source>
</evidence>
<dbReference type="Pfam" id="PF01127">
    <property type="entry name" value="Sdh_cyt"/>
    <property type="match status" value="1"/>
</dbReference>
<comment type="caution">
    <text evidence="10">The sequence shown here is derived from an EMBL/GenBank/DDBJ whole genome shotgun (WGS) entry which is preliminary data.</text>
</comment>
<feature type="non-terminal residue" evidence="10">
    <location>
        <position position="1"/>
    </location>
</feature>
<dbReference type="GO" id="GO:0006099">
    <property type="term" value="P:tricarboxylic acid cycle"/>
    <property type="evidence" value="ECO:0007669"/>
    <property type="project" value="InterPro"/>
</dbReference>
<dbReference type="GO" id="GO:0016020">
    <property type="term" value="C:membrane"/>
    <property type="evidence" value="ECO:0007669"/>
    <property type="project" value="UniProtKB-SubCell"/>
</dbReference>
<dbReference type="PANTHER" id="PTHR10978">
    <property type="entry name" value="SUCCINATE DEHYDROGENASE CYTOCHROME B560 SUBUNIT"/>
    <property type="match status" value="1"/>
</dbReference>
<evidence type="ECO:0000256" key="6">
    <source>
        <dbReference type="ARBA" id="ARBA00023004"/>
    </source>
</evidence>
<name>A0A836CCH7_9STRA</name>
<dbReference type="GO" id="GO:0046872">
    <property type="term" value="F:metal ion binding"/>
    <property type="evidence" value="ECO:0007669"/>
    <property type="project" value="UniProtKB-KW"/>
</dbReference>
<dbReference type="GO" id="GO:0009055">
    <property type="term" value="F:electron transfer activity"/>
    <property type="evidence" value="ECO:0007669"/>
    <property type="project" value="InterPro"/>
</dbReference>
<reference evidence="10" key="1">
    <citation type="submission" date="2021-02" db="EMBL/GenBank/DDBJ databases">
        <title>First Annotated Genome of the Yellow-green Alga Tribonema minus.</title>
        <authorList>
            <person name="Mahan K.M."/>
        </authorList>
    </citation>
    <scope>NUCLEOTIDE SEQUENCE</scope>
    <source>
        <strain evidence="10">UTEX B ZZ1240</strain>
    </source>
</reference>
<evidence type="ECO:0000256" key="4">
    <source>
        <dbReference type="ARBA" id="ARBA00022723"/>
    </source>
</evidence>
<protein>
    <submittedName>
        <fullName evidence="10">Transmembrane subunit of succinate dehydrogenase/Fumarate reductase</fullName>
    </submittedName>
</protein>
<dbReference type="PANTHER" id="PTHR10978:SF5">
    <property type="entry name" value="SUCCINATE DEHYDROGENASE CYTOCHROME B560 SUBUNIT, MITOCHONDRIAL"/>
    <property type="match status" value="1"/>
</dbReference>
<proteinExistence type="predicted"/>
<keyword evidence="7" id="KW-0472">Membrane</keyword>
<evidence type="ECO:0000256" key="9">
    <source>
        <dbReference type="SAM" id="MobiDB-lite"/>
    </source>
</evidence>
<dbReference type="InterPro" id="IPR000701">
    <property type="entry name" value="SuccDH_FuR_B_TM-su"/>
</dbReference>
<feature type="region of interest" description="Disordered" evidence="9">
    <location>
        <begin position="1"/>
        <end position="21"/>
    </location>
</feature>
<keyword evidence="11" id="KW-1185">Reference proteome</keyword>
<keyword evidence="5" id="KW-1133">Transmembrane helix</keyword>
<evidence type="ECO:0000256" key="2">
    <source>
        <dbReference type="ARBA" id="ARBA00022617"/>
    </source>
</evidence>
<dbReference type="CDD" id="cd03499">
    <property type="entry name" value="SQR_TypeC_SdhC"/>
    <property type="match status" value="1"/>
</dbReference>
<evidence type="ECO:0000256" key="7">
    <source>
        <dbReference type="ARBA" id="ARBA00023136"/>
    </source>
</evidence>
<evidence type="ECO:0000256" key="5">
    <source>
        <dbReference type="ARBA" id="ARBA00022989"/>
    </source>
</evidence>
<dbReference type="PIRSF" id="PIRSF000178">
    <property type="entry name" value="SDH_cyt_b560"/>
    <property type="match status" value="1"/>
</dbReference>
<feature type="binding site" description="axial binding residue" evidence="8">
    <location>
        <position position="96"/>
    </location>
    <ligand>
        <name>heme</name>
        <dbReference type="ChEBI" id="CHEBI:30413"/>
        <note>ligand shared with second transmembrane subunit</note>
    </ligand>
    <ligandPart>
        <name>Fe</name>
        <dbReference type="ChEBI" id="CHEBI:18248"/>
    </ligandPart>
</feature>
<evidence type="ECO:0000313" key="11">
    <source>
        <dbReference type="Proteomes" id="UP000664859"/>
    </source>
</evidence>
<dbReference type="SUPFAM" id="SSF81343">
    <property type="entry name" value="Fumarate reductase respiratory complex transmembrane subunits"/>
    <property type="match status" value="1"/>
</dbReference>
<dbReference type="NCBIfam" id="TIGR02970">
    <property type="entry name" value="succ_dehyd_cytB"/>
    <property type="match status" value="1"/>
</dbReference>
<feature type="non-terminal residue" evidence="10">
    <location>
        <position position="139"/>
    </location>
</feature>
<dbReference type="GO" id="GO:0006121">
    <property type="term" value="P:mitochondrial electron transport, succinate to ubiquinone"/>
    <property type="evidence" value="ECO:0007669"/>
    <property type="project" value="TreeGrafter"/>
</dbReference>
<dbReference type="EMBL" id="JAFCMP010000501">
    <property type="protein sequence ID" value="KAG5179111.1"/>
    <property type="molecule type" value="Genomic_DNA"/>
</dbReference>
<feature type="compositionally biased region" description="Basic and acidic residues" evidence="9">
    <location>
        <begin position="10"/>
        <end position="20"/>
    </location>
</feature>
<comment type="subcellular location">
    <subcellularLocation>
        <location evidence="1">Membrane</location>
    </subcellularLocation>
</comment>
<sequence length="139" mass="14921">SAAQAASQRVESHSYDELQQRRGRPISPHVTNYRFPIAAISSITNRITGVALVGGLYGIGALSLVGVDAQHIMSVIHDSILAGPVKLVVTFPLIYHYFAAARHTIWDFYPETVENKSVEKSSLLIFAAAGSLSLAAACL</sequence>
<organism evidence="10 11">
    <name type="scientific">Tribonema minus</name>
    <dbReference type="NCBI Taxonomy" id="303371"/>
    <lineage>
        <taxon>Eukaryota</taxon>
        <taxon>Sar</taxon>
        <taxon>Stramenopiles</taxon>
        <taxon>Ochrophyta</taxon>
        <taxon>PX clade</taxon>
        <taxon>Xanthophyceae</taxon>
        <taxon>Tribonematales</taxon>
        <taxon>Tribonemataceae</taxon>
        <taxon>Tribonema</taxon>
    </lineage>
</organism>
<dbReference type="OrthoDB" id="588261at2759"/>
<keyword evidence="4 8" id="KW-0479">Metal-binding</keyword>
<dbReference type="InterPro" id="IPR014314">
    <property type="entry name" value="Succ_DH_cytb556"/>
</dbReference>
<dbReference type="GO" id="GO:0005739">
    <property type="term" value="C:mitochondrion"/>
    <property type="evidence" value="ECO:0007669"/>
    <property type="project" value="GOC"/>
</dbReference>
<keyword evidence="2 8" id="KW-0349">Heme</keyword>
<evidence type="ECO:0000313" key="10">
    <source>
        <dbReference type="EMBL" id="KAG5179111.1"/>
    </source>
</evidence>
<dbReference type="AlphaFoldDB" id="A0A836CCH7"/>